<accession>A0ABD3Q4M0</accession>
<feature type="compositionally biased region" description="Low complexity" evidence="6">
    <location>
        <begin position="43"/>
        <end position="60"/>
    </location>
</feature>
<evidence type="ECO:0000256" key="2">
    <source>
        <dbReference type="ARBA" id="ARBA00022694"/>
    </source>
</evidence>
<dbReference type="EMBL" id="JABMIG020000093">
    <property type="protein sequence ID" value="KAL3793215.1"/>
    <property type="molecule type" value="Genomic_DNA"/>
</dbReference>
<name>A0ABD3Q4M0_9STRA</name>
<proteinExistence type="inferred from homology"/>
<keyword evidence="3" id="KW-0479">Metal-binding</keyword>
<protein>
    <recommendedName>
        <fullName evidence="5">Protein archease-like</fullName>
    </recommendedName>
</protein>
<evidence type="ECO:0000256" key="3">
    <source>
        <dbReference type="ARBA" id="ARBA00022723"/>
    </source>
</evidence>
<dbReference type="Proteomes" id="UP001516023">
    <property type="component" value="Unassembled WGS sequence"/>
</dbReference>
<feature type="region of interest" description="Disordered" evidence="6">
    <location>
        <begin position="1"/>
        <end position="73"/>
    </location>
</feature>
<evidence type="ECO:0000256" key="1">
    <source>
        <dbReference type="ARBA" id="ARBA00007963"/>
    </source>
</evidence>
<evidence type="ECO:0000256" key="4">
    <source>
        <dbReference type="ARBA" id="ARBA00022837"/>
    </source>
</evidence>
<dbReference type="SUPFAM" id="SSF69819">
    <property type="entry name" value="MTH1598-like"/>
    <property type="match status" value="1"/>
</dbReference>
<keyword evidence="9" id="KW-1185">Reference proteome</keyword>
<evidence type="ECO:0000313" key="9">
    <source>
        <dbReference type="Proteomes" id="UP001516023"/>
    </source>
</evidence>
<dbReference type="Gene3D" id="3.55.10.10">
    <property type="entry name" value="Archease domain"/>
    <property type="match status" value="1"/>
</dbReference>
<dbReference type="Pfam" id="PF01951">
    <property type="entry name" value="Archease"/>
    <property type="match status" value="1"/>
</dbReference>
<evidence type="ECO:0000256" key="5">
    <source>
        <dbReference type="ARBA" id="ARBA00071898"/>
    </source>
</evidence>
<dbReference type="GO" id="GO:0008033">
    <property type="term" value="P:tRNA processing"/>
    <property type="evidence" value="ECO:0007669"/>
    <property type="project" value="UniProtKB-KW"/>
</dbReference>
<dbReference type="InterPro" id="IPR036820">
    <property type="entry name" value="Archease_dom_sf"/>
</dbReference>
<sequence>MSDPPPTHPPKQPRHRGPSLELQRQINDSIAARSQTTTAYDGHSSPPNTTTPHHTSPPNHAFEPGTAPPGSSYEYLDHPADLLLHSWGNDFPSSLIHLTLAMFGCITSLPRLSVNLSQSERYGRNIVARGHDARSLVYAFLDEWLFNFHDTKFIPRWIEIEEYDAVNFTMESRGEGEVMDVSRHARGVEVKAVTYNAMRVVEGEGRWDIFVVVDI</sequence>
<feature type="compositionally biased region" description="Polar residues" evidence="6">
    <location>
        <begin position="22"/>
        <end position="39"/>
    </location>
</feature>
<keyword evidence="2" id="KW-0819">tRNA processing</keyword>
<evidence type="ECO:0000259" key="7">
    <source>
        <dbReference type="Pfam" id="PF01951"/>
    </source>
</evidence>
<comment type="similarity">
    <text evidence="1">Belongs to the archease family.</text>
</comment>
<dbReference type="FunFam" id="3.55.10.10:FF:000002">
    <property type="entry name" value="Archease, putative"/>
    <property type="match status" value="1"/>
</dbReference>
<keyword evidence="4" id="KW-0106">Calcium</keyword>
<organism evidence="8 9">
    <name type="scientific">Cyclotella cryptica</name>
    <dbReference type="NCBI Taxonomy" id="29204"/>
    <lineage>
        <taxon>Eukaryota</taxon>
        <taxon>Sar</taxon>
        <taxon>Stramenopiles</taxon>
        <taxon>Ochrophyta</taxon>
        <taxon>Bacillariophyta</taxon>
        <taxon>Coscinodiscophyceae</taxon>
        <taxon>Thalassiosirophycidae</taxon>
        <taxon>Stephanodiscales</taxon>
        <taxon>Stephanodiscaceae</taxon>
        <taxon>Cyclotella</taxon>
    </lineage>
</organism>
<dbReference type="GO" id="GO:0046872">
    <property type="term" value="F:metal ion binding"/>
    <property type="evidence" value="ECO:0007669"/>
    <property type="project" value="UniProtKB-KW"/>
</dbReference>
<feature type="domain" description="Archease" evidence="7">
    <location>
        <begin position="73"/>
        <end position="215"/>
    </location>
</feature>
<reference evidence="8 9" key="1">
    <citation type="journal article" date="2020" name="G3 (Bethesda)">
        <title>Improved Reference Genome for Cyclotella cryptica CCMP332, a Model for Cell Wall Morphogenesis, Salinity Adaptation, and Lipid Production in Diatoms (Bacillariophyta).</title>
        <authorList>
            <person name="Roberts W.R."/>
            <person name="Downey K.M."/>
            <person name="Ruck E.C."/>
            <person name="Traller J.C."/>
            <person name="Alverson A.J."/>
        </authorList>
    </citation>
    <scope>NUCLEOTIDE SEQUENCE [LARGE SCALE GENOMIC DNA]</scope>
    <source>
        <strain evidence="8 9">CCMP332</strain>
    </source>
</reference>
<dbReference type="InterPro" id="IPR002804">
    <property type="entry name" value="Archease"/>
</dbReference>
<evidence type="ECO:0000313" key="8">
    <source>
        <dbReference type="EMBL" id="KAL3793215.1"/>
    </source>
</evidence>
<feature type="compositionally biased region" description="Pro residues" evidence="6">
    <location>
        <begin position="1"/>
        <end position="10"/>
    </location>
</feature>
<gene>
    <name evidence="8" type="ORF">HJC23_000757</name>
</gene>
<dbReference type="PANTHER" id="PTHR12682:SF11">
    <property type="entry name" value="PROTEIN ARCHEASE"/>
    <property type="match status" value="1"/>
</dbReference>
<comment type="caution">
    <text evidence="8">The sequence shown here is derived from an EMBL/GenBank/DDBJ whole genome shotgun (WGS) entry which is preliminary data.</text>
</comment>
<dbReference type="InterPro" id="IPR023572">
    <property type="entry name" value="Archease_dom"/>
</dbReference>
<dbReference type="AlphaFoldDB" id="A0ABD3Q4M0"/>
<dbReference type="PANTHER" id="PTHR12682">
    <property type="entry name" value="ARCHEASE"/>
    <property type="match status" value="1"/>
</dbReference>
<evidence type="ECO:0000256" key="6">
    <source>
        <dbReference type="SAM" id="MobiDB-lite"/>
    </source>
</evidence>